<dbReference type="GO" id="GO:0000287">
    <property type="term" value="F:magnesium ion binding"/>
    <property type="evidence" value="ECO:0007669"/>
    <property type="project" value="UniProtKB-UniRule"/>
</dbReference>
<dbReference type="OrthoDB" id="9806430at2"/>
<organism evidence="12 13">
    <name type="scientific">Kyrpidia spormannii</name>
    <dbReference type="NCBI Taxonomy" id="2055160"/>
    <lineage>
        <taxon>Bacteria</taxon>
        <taxon>Bacillati</taxon>
        <taxon>Bacillota</taxon>
        <taxon>Bacilli</taxon>
        <taxon>Bacillales</taxon>
        <taxon>Alicyclobacillaceae</taxon>
        <taxon>Kyrpidia</taxon>
    </lineage>
</organism>
<evidence type="ECO:0000256" key="3">
    <source>
        <dbReference type="ARBA" id="ARBA00022676"/>
    </source>
</evidence>
<dbReference type="AlphaFoldDB" id="A0A2K8N8S1"/>
<feature type="binding site" evidence="9">
    <location>
        <position position="87"/>
    </location>
    <ligand>
        <name>5-phospho-alpha-D-ribose 1-diphosphate</name>
        <dbReference type="ChEBI" id="CHEBI:58017"/>
    </ligand>
</feature>
<feature type="binding site" evidence="9">
    <location>
        <position position="226"/>
    </location>
    <ligand>
        <name>Mg(2+)</name>
        <dbReference type="ChEBI" id="CHEBI:18420"/>
        <label>2</label>
    </ligand>
</feature>
<proteinExistence type="inferred from homology"/>
<dbReference type="GO" id="GO:0000162">
    <property type="term" value="P:L-tryptophan biosynthetic process"/>
    <property type="evidence" value="ECO:0007669"/>
    <property type="project" value="UniProtKB-UniRule"/>
</dbReference>
<feature type="binding site" evidence="9">
    <location>
        <position position="79"/>
    </location>
    <ligand>
        <name>anthranilate</name>
        <dbReference type="ChEBI" id="CHEBI:16567"/>
        <label>1</label>
    </ligand>
</feature>
<keyword evidence="9" id="KW-0479">Metal-binding</keyword>
<evidence type="ECO:0000259" key="10">
    <source>
        <dbReference type="Pfam" id="PF00591"/>
    </source>
</evidence>
<evidence type="ECO:0000313" key="12">
    <source>
        <dbReference type="EMBL" id="ATY84842.1"/>
    </source>
</evidence>
<gene>
    <name evidence="9 12" type="primary">trpD</name>
    <name evidence="12" type="ORF">CVV65_07850</name>
</gene>
<reference evidence="13" key="1">
    <citation type="submission" date="2017-11" db="EMBL/GenBank/DDBJ databases">
        <title>Complete Genome Sequence of Kyrpidia sp. Strain EA-1, a thermophilic, hydrogen-oxidizing Bacterium, isolated from the Azores.</title>
        <authorList>
            <person name="Reiner J.E."/>
            <person name="Lapp C.J."/>
            <person name="Bunk B."/>
            <person name="Gescher J."/>
        </authorList>
    </citation>
    <scope>NUCLEOTIDE SEQUENCE [LARGE SCALE GENOMIC DNA]</scope>
    <source>
        <strain evidence="13">EA-1</strain>
    </source>
</reference>
<dbReference type="KEGG" id="kyr:CVV65_07850"/>
<dbReference type="InterPro" id="IPR005940">
    <property type="entry name" value="Anthranilate_Pribosyl_Tfrase"/>
</dbReference>
<dbReference type="InterPro" id="IPR035902">
    <property type="entry name" value="Nuc_phospho_transferase"/>
</dbReference>
<accession>A0A2K8N8S1</accession>
<dbReference type="SUPFAM" id="SSF52418">
    <property type="entry name" value="Nucleoside phosphorylase/phosphoribosyltransferase catalytic domain"/>
    <property type="match status" value="1"/>
</dbReference>
<feature type="binding site" evidence="9">
    <location>
        <begin position="107"/>
        <end position="115"/>
    </location>
    <ligand>
        <name>5-phospho-alpha-D-ribose 1-diphosphate</name>
        <dbReference type="ChEBI" id="CHEBI:58017"/>
    </ligand>
</feature>
<feature type="binding site" evidence="9">
    <location>
        <position position="225"/>
    </location>
    <ligand>
        <name>Mg(2+)</name>
        <dbReference type="ChEBI" id="CHEBI:18420"/>
        <label>2</label>
    </ligand>
</feature>
<comment type="cofactor">
    <cofactor evidence="9">
        <name>Mg(2+)</name>
        <dbReference type="ChEBI" id="CHEBI:18420"/>
    </cofactor>
    <text evidence="9">Binds 2 magnesium ions per monomer.</text>
</comment>
<sequence length="354" mass="36898">MRDVLEQLIRGEDLSEAEAQAAMEQVMSGKATNAQVGAFLTALRIKGERVEEIAGFAKAMRKFAQPLPVDGDKVIDTCGTGGDGARTFNVSTAAALVAAAAGAKVAKHGNRSVSSRSGSADVLAALGVEVDLSPEEAAQCLEEVGLCFLFAPSYHGAMRHAMAPRKELGFRTVFNILGPLTNPAGARRQVMGTFAQDLVEKTARVLLRLGANHAWVVHGMEDHLDELSVSGPSLVAEVKDGTVRTFVLNPEDAGLNRSPLSEVAGGDARENAAIILDVLSGKRGGARDIVVLNAAAGLHVAGIAPTLEAGVTLAQRMLDEGRAKETLDRLVEVTKALAGRRNESAPAVKGGVVG</sequence>
<dbReference type="UniPathway" id="UPA00035">
    <property type="reaction ID" value="UER00041"/>
</dbReference>
<evidence type="ECO:0000313" key="13">
    <source>
        <dbReference type="Proteomes" id="UP000231932"/>
    </source>
</evidence>
<feature type="binding site" evidence="9">
    <location>
        <position position="165"/>
    </location>
    <ligand>
        <name>anthranilate</name>
        <dbReference type="ChEBI" id="CHEBI:16567"/>
        <label>2</label>
    </ligand>
</feature>
<dbReference type="NCBIfam" id="TIGR01245">
    <property type="entry name" value="trpD"/>
    <property type="match status" value="1"/>
</dbReference>
<evidence type="ECO:0000256" key="1">
    <source>
        <dbReference type="ARBA" id="ARBA00004907"/>
    </source>
</evidence>
<feature type="binding site" evidence="9">
    <location>
        <position position="79"/>
    </location>
    <ligand>
        <name>5-phospho-alpha-D-ribose 1-diphosphate</name>
        <dbReference type="ChEBI" id="CHEBI:58017"/>
    </ligand>
</feature>
<dbReference type="InterPro" id="IPR000312">
    <property type="entry name" value="Glycosyl_Trfase_fam3"/>
</dbReference>
<dbReference type="PANTHER" id="PTHR43285">
    <property type="entry name" value="ANTHRANILATE PHOSPHORIBOSYLTRANSFERASE"/>
    <property type="match status" value="1"/>
</dbReference>
<dbReference type="EMBL" id="CP024955">
    <property type="protein sequence ID" value="ATY84842.1"/>
    <property type="molecule type" value="Genomic_DNA"/>
</dbReference>
<keyword evidence="9" id="KW-0460">Magnesium</keyword>
<dbReference type="GO" id="GO:0005829">
    <property type="term" value="C:cytosol"/>
    <property type="evidence" value="ECO:0007669"/>
    <property type="project" value="TreeGrafter"/>
</dbReference>
<keyword evidence="4 9" id="KW-0808">Transferase</keyword>
<dbReference type="Proteomes" id="UP000231932">
    <property type="component" value="Chromosome"/>
</dbReference>
<feature type="binding site" evidence="9">
    <location>
        <begin position="89"/>
        <end position="92"/>
    </location>
    <ligand>
        <name>5-phospho-alpha-D-ribose 1-diphosphate</name>
        <dbReference type="ChEBI" id="CHEBI:58017"/>
    </ligand>
</feature>
<evidence type="ECO:0000259" key="11">
    <source>
        <dbReference type="Pfam" id="PF02885"/>
    </source>
</evidence>
<dbReference type="HAMAP" id="MF_00211">
    <property type="entry name" value="TrpD"/>
    <property type="match status" value="1"/>
</dbReference>
<name>A0A2K8N8S1_9BACL</name>
<dbReference type="RefSeq" id="WP_100667649.1">
    <property type="nucleotide sequence ID" value="NZ_CP024955.1"/>
</dbReference>
<evidence type="ECO:0000256" key="4">
    <source>
        <dbReference type="ARBA" id="ARBA00022679"/>
    </source>
</evidence>
<comment type="pathway">
    <text evidence="1 9">Amino-acid biosynthesis; L-tryptophan biosynthesis; L-tryptophan from chorismate: step 2/5.</text>
</comment>
<dbReference type="EC" id="2.4.2.18" evidence="9"/>
<protein>
    <recommendedName>
        <fullName evidence="9">Anthranilate phosphoribosyltransferase</fullName>
        <ecNumber evidence="9">2.4.2.18</ecNumber>
    </recommendedName>
</protein>
<dbReference type="PANTHER" id="PTHR43285:SF2">
    <property type="entry name" value="ANTHRANILATE PHOSPHORIBOSYLTRANSFERASE"/>
    <property type="match status" value="1"/>
</dbReference>
<keyword evidence="5 9" id="KW-0822">Tryptophan biosynthesis</keyword>
<comment type="similarity">
    <text evidence="9">Belongs to the anthranilate phosphoribosyltransferase family.</text>
</comment>
<comment type="catalytic activity">
    <reaction evidence="7 9">
        <text>N-(5-phospho-beta-D-ribosyl)anthranilate + diphosphate = 5-phospho-alpha-D-ribose 1-diphosphate + anthranilate</text>
        <dbReference type="Rhea" id="RHEA:11768"/>
        <dbReference type="ChEBI" id="CHEBI:16567"/>
        <dbReference type="ChEBI" id="CHEBI:18277"/>
        <dbReference type="ChEBI" id="CHEBI:33019"/>
        <dbReference type="ChEBI" id="CHEBI:58017"/>
        <dbReference type="EC" id="2.4.2.18"/>
    </reaction>
</comment>
<keyword evidence="3 9" id="KW-0328">Glycosyltransferase</keyword>
<feature type="binding site" evidence="9">
    <location>
        <position position="119"/>
    </location>
    <ligand>
        <name>5-phospho-alpha-D-ribose 1-diphosphate</name>
        <dbReference type="ChEBI" id="CHEBI:58017"/>
    </ligand>
</feature>
<feature type="domain" description="Glycosyl transferase family 3" evidence="10">
    <location>
        <begin position="73"/>
        <end position="323"/>
    </location>
</feature>
<feature type="binding site" evidence="9">
    <location>
        <position position="226"/>
    </location>
    <ligand>
        <name>Mg(2+)</name>
        <dbReference type="ChEBI" id="CHEBI:18420"/>
        <label>1</label>
    </ligand>
</feature>
<comment type="caution">
    <text evidence="9">Lacks conserved residue(s) required for the propagation of feature annotation.</text>
</comment>
<evidence type="ECO:0000256" key="9">
    <source>
        <dbReference type="HAMAP-Rule" id="MF_00211"/>
    </source>
</evidence>
<dbReference type="InterPro" id="IPR017459">
    <property type="entry name" value="Glycosyl_Trfase_fam3_N_dom"/>
</dbReference>
<keyword evidence="13" id="KW-1185">Reference proteome</keyword>
<comment type="similarity">
    <text evidence="8">In the C-terminal section; belongs to the anthranilate phosphoribosyltransferase family.</text>
</comment>
<keyword evidence="6 9" id="KW-0057">Aromatic amino acid biosynthesis</keyword>
<dbReference type="FunFam" id="3.40.1030.10:FF:000002">
    <property type="entry name" value="Anthranilate phosphoribosyltransferase"/>
    <property type="match status" value="1"/>
</dbReference>
<feature type="binding site" evidence="9">
    <location>
        <position position="91"/>
    </location>
    <ligand>
        <name>Mg(2+)</name>
        <dbReference type="ChEBI" id="CHEBI:18420"/>
        <label>1</label>
    </ligand>
</feature>
<dbReference type="InterPro" id="IPR036320">
    <property type="entry name" value="Glycosyl_Trfase_fam3_N_dom_sf"/>
</dbReference>
<dbReference type="SUPFAM" id="SSF47648">
    <property type="entry name" value="Nucleoside phosphorylase/phosphoribosyltransferase N-terminal domain"/>
    <property type="match status" value="1"/>
</dbReference>
<evidence type="ECO:0000256" key="5">
    <source>
        <dbReference type="ARBA" id="ARBA00022822"/>
    </source>
</evidence>
<comment type="subunit">
    <text evidence="9">Homodimer.</text>
</comment>
<feature type="binding site" evidence="9">
    <location>
        <position position="110"/>
    </location>
    <ligand>
        <name>anthranilate</name>
        <dbReference type="ChEBI" id="CHEBI:16567"/>
        <label>1</label>
    </ligand>
</feature>
<comment type="function">
    <text evidence="9">Catalyzes the transfer of the phosphoribosyl group of 5-phosphorylribose-1-pyrophosphate (PRPP) to anthranilate to yield N-(5'-phosphoribosyl)-anthranilate (PRA).</text>
</comment>
<dbReference type="Gene3D" id="3.40.1030.10">
    <property type="entry name" value="Nucleoside phosphorylase/phosphoribosyltransferase catalytic domain"/>
    <property type="match status" value="1"/>
</dbReference>
<feature type="domain" description="Glycosyl transferase family 3 N-terminal" evidence="11">
    <location>
        <begin position="2"/>
        <end position="64"/>
    </location>
</feature>
<dbReference type="Pfam" id="PF02885">
    <property type="entry name" value="Glycos_trans_3N"/>
    <property type="match status" value="1"/>
</dbReference>
<dbReference type="Gene3D" id="1.20.970.10">
    <property type="entry name" value="Transferase, Pyrimidine Nucleoside Phosphorylase, Chain C"/>
    <property type="match status" value="1"/>
</dbReference>
<evidence type="ECO:0000256" key="7">
    <source>
        <dbReference type="ARBA" id="ARBA00052328"/>
    </source>
</evidence>
<evidence type="ECO:0000256" key="2">
    <source>
        <dbReference type="ARBA" id="ARBA00022605"/>
    </source>
</evidence>
<feature type="binding site" evidence="9">
    <location>
        <begin position="82"/>
        <end position="83"/>
    </location>
    <ligand>
        <name>5-phospho-alpha-D-ribose 1-diphosphate</name>
        <dbReference type="ChEBI" id="CHEBI:58017"/>
    </ligand>
</feature>
<dbReference type="Pfam" id="PF00591">
    <property type="entry name" value="Glycos_transf_3"/>
    <property type="match status" value="1"/>
</dbReference>
<dbReference type="GO" id="GO:0004048">
    <property type="term" value="F:anthranilate phosphoribosyltransferase activity"/>
    <property type="evidence" value="ECO:0007669"/>
    <property type="project" value="UniProtKB-UniRule"/>
</dbReference>
<keyword evidence="2 9" id="KW-0028">Amino-acid biosynthesis</keyword>
<evidence type="ECO:0000256" key="6">
    <source>
        <dbReference type="ARBA" id="ARBA00023141"/>
    </source>
</evidence>
<evidence type="ECO:0000256" key="8">
    <source>
        <dbReference type="ARBA" id="ARBA00061188"/>
    </source>
</evidence>